<protein>
    <submittedName>
        <fullName evidence="1">Uncharacterized protein</fullName>
    </submittedName>
</protein>
<reference evidence="1 2" key="1">
    <citation type="submission" date="2017-05" db="EMBL/GenBank/DDBJ databases">
        <authorList>
            <person name="Varghese N."/>
            <person name="Submissions S."/>
        </authorList>
    </citation>
    <scope>NUCLEOTIDE SEQUENCE [LARGE SCALE GENOMIC DNA]</scope>
    <source>
        <strain evidence="1 2">DSM 28009</strain>
    </source>
</reference>
<accession>A0A521D3J7</accession>
<evidence type="ECO:0000313" key="1">
    <source>
        <dbReference type="EMBL" id="SMO66275.1"/>
    </source>
</evidence>
<dbReference type="EMBL" id="FXTE01000004">
    <property type="protein sequence ID" value="SMO66275.1"/>
    <property type="molecule type" value="Genomic_DNA"/>
</dbReference>
<gene>
    <name evidence="1" type="ORF">SAMN06265380_104206</name>
</gene>
<dbReference type="Proteomes" id="UP000319555">
    <property type="component" value="Unassembled WGS sequence"/>
</dbReference>
<name>A0A521D3J7_9RHOB</name>
<proteinExistence type="predicted"/>
<dbReference type="AlphaFoldDB" id="A0A521D3J7"/>
<keyword evidence="2" id="KW-1185">Reference proteome</keyword>
<organism evidence="1 2">
    <name type="scientific">Ruegeria faecimaris</name>
    <dbReference type="NCBI Taxonomy" id="686389"/>
    <lineage>
        <taxon>Bacteria</taxon>
        <taxon>Pseudomonadati</taxon>
        <taxon>Pseudomonadota</taxon>
        <taxon>Alphaproteobacteria</taxon>
        <taxon>Rhodobacterales</taxon>
        <taxon>Roseobacteraceae</taxon>
        <taxon>Ruegeria</taxon>
    </lineage>
</organism>
<evidence type="ECO:0000313" key="2">
    <source>
        <dbReference type="Proteomes" id="UP000319555"/>
    </source>
</evidence>
<sequence>MRHVEIIRILKKLRPDSPMVEFLAELDHLQFADTRAENHKRIHGLLSFTTVVYSKDFPLLELQALSFARFVDPDQVGSIRVIMNDVDEPALRAMVEPILASYGPLRPKVEVLSGDDVLLAPGQCARRSISDRILVENRYRIPGARKGGWRGNNGYRTQQVLKLGSARAASTENIVILDTKNLFLRPFQEAEFFSDSGAARIPFIGVKSDYHRRWLEQSFDALGASIPETDGIQTTNFATPYPVRRSLILDLLQEINARHGSVQSLFASRRRPSEFMLLNAFCLKSEAGFAPWFEPSGNTSIGLWPSFSGQKLTDELSRLDDPETLTLGLHNRALYKLPADIRNRVFHELESRGICDRSIAEAALNRTAALTGQVEVGG</sequence>
<dbReference type="InterPro" id="IPR045499">
    <property type="entry name" value="DUF6492"/>
</dbReference>
<dbReference type="Pfam" id="PF20102">
    <property type="entry name" value="DUF6492"/>
    <property type="match status" value="1"/>
</dbReference>